<comment type="caution">
    <text evidence="2">The sequence shown here is derived from an EMBL/GenBank/DDBJ whole genome shotgun (WGS) entry which is preliminary data.</text>
</comment>
<keyword evidence="1" id="KW-0479">Metal-binding</keyword>
<reference evidence="2" key="1">
    <citation type="submission" date="2016-10" db="EMBL/GenBank/DDBJ databases">
        <title>Sequence of Gallionella enrichment culture.</title>
        <authorList>
            <person name="Poehlein A."/>
            <person name="Muehling M."/>
            <person name="Daniel R."/>
        </authorList>
    </citation>
    <scope>NUCLEOTIDE SEQUENCE</scope>
</reference>
<protein>
    <submittedName>
        <fullName evidence="2">DinB family protein</fullName>
    </submittedName>
</protein>
<proteinExistence type="predicted"/>
<organism evidence="2">
    <name type="scientific">mine drainage metagenome</name>
    <dbReference type="NCBI Taxonomy" id="410659"/>
    <lineage>
        <taxon>unclassified sequences</taxon>
        <taxon>metagenomes</taxon>
        <taxon>ecological metagenomes</taxon>
    </lineage>
</organism>
<dbReference type="PANTHER" id="PTHR37302:SF1">
    <property type="entry name" value="PROTEIN DINB"/>
    <property type="match status" value="1"/>
</dbReference>
<evidence type="ECO:0000256" key="1">
    <source>
        <dbReference type="ARBA" id="ARBA00022723"/>
    </source>
</evidence>
<dbReference type="AlphaFoldDB" id="A0A1J5S1V7"/>
<dbReference type="PANTHER" id="PTHR37302">
    <property type="entry name" value="SLR1116 PROTEIN"/>
    <property type="match status" value="1"/>
</dbReference>
<dbReference type="Pfam" id="PF05163">
    <property type="entry name" value="DinB"/>
    <property type="match status" value="1"/>
</dbReference>
<dbReference type="Gene3D" id="1.20.120.450">
    <property type="entry name" value="dinb family like domain"/>
    <property type="match status" value="1"/>
</dbReference>
<name>A0A1J5S1V7_9ZZZZ</name>
<dbReference type="InterPro" id="IPR007837">
    <property type="entry name" value="DinB"/>
</dbReference>
<evidence type="ECO:0000313" key="2">
    <source>
        <dbReference type="EMBL" id="OIQ98212.1"/>
    </source>
</evidence>
<sequence>MTPRIAQLHLLASYNRWMNEKVYRAASRLPHEELARDRGAFFSSILGTLNHIVVGDTLWLQRFAAHSRGYNQLAPVLDLATPLSLDTILFDQLPDLAARRAEIDNLIVAWVPDIVDGDLDRPLRYANTKGQQQSRNFHGLVTHFFNHQTHHRGQVTTLLTQTGVDVGVTDLLALVPEQTD</sequence>
<dbReference type="GO" id="GO:0046872">
    <property type="term" value="F:metal ion binding"/>
    <property type="evidence" value="ECO:0007669"/>
    <property type="project" value="UniProtKB-KW"/>
</dbReference>
<dbReference type="EMBL" id="MLJW01000122">
    <property type="protein sequence ID" value="OIQ98212.1"/>
    <property type="molecule type" value="Genomic_DNA"/>
</dbReference>
<dbReference type="InterPro" id="IPR034660">
    <property type="entry name" value="DinB/YfiT-like"/>
</dbReference>
<gene>
    <name evidence="2" type="ORF">GALL_198060</name>
</gene>
<dbReference type="SUPFAM" id="SSF109854">
    <property type="entry name" value="DinB/YfiT-like putative metalloenzymes"/>
    <property type="match status" value="1"/>
</dbReference>
<accession>A0A1J5S1V7</accession>